<accession>A0A139MZH7</accession>
<dbReference type="PATRIC" id="fig|45634.12.peg.1744"/>
<dbReference type="InterPro" id="IPR050126">
    <property type="entry name" value="Ap4A_hydrolase"/>
</dbReference>
<dbReference type="InterPro" id="IPR024654">
    <property type="entry name" value="Calcineurin-like_PHP_lpxH"/>
</dbReference>
<dbReference type="PANTHER" id="PTHR42850">
    <property type="entry name" value="METALLOPHOSPHOESTERASE"/>
    <property type="match status" value="1"/>
</dbReference>
<evidence type="ECO:0000313" key="3">
    <source>
        <dbReference type="EMBL" id="KXT68901.1"/>
    </source>
</evidence>
<comment type="similarity">
    <text evidence="1">Belongs to the metallophosphoesterase superfamily. YfcE family.</text>
</comment>
<name>A0A139MZH7_STRCR</name>
<dbReference type="PIRSF" id="PIRSF000883">
    <property type="entry name" value="Pesterase_MJ0912"/>
    <property type="match status" value="1"/>
</dbReference>
<dbReference type="Proteomes" id="UP000070377">
    <property type="component" value="Unassembled WGS sequence"/>
</dbReference>
<evidence type="ECO:0000313" key="4">
    <source>
        <dbReference type="Proteomes" id="UP000070377"/>
    </source>
</evidence>
<dbReference type="Gene3D" id="3.60.21.10">
    <property type="match status" value="1"/>
</dbReference>
<evidence type="ECO:0000256" key="1">
    <source>
        <dbReference type="ARBA" id="ARBA00008950"/>
    </source>
</evidence>
<dbReference type="InterPro" id="IPR011152">
    <property type="entry name" value="Pesterase_MJ0912"/>
</dbReference>
<dbReference type="EMBL" id="LQRD01000064">
    <property type="protein sequence ID" value="KXT68901.1"/>
    <property type="molecule type" value="Genomic_DNA"/>
</dbReference>
<dbReference type="PANTHER" id="PTHR42850:SF2">
    <property type="entry name" value="BLL5683 PROTEIN"/>
    <property type="match status" value="1"/>
</dbReference>
<dbReference type="GO" id="GO:0016791">
    <property type="term" value="F:phosphatase activity"/>
    <property type="evidence" value="ECO:0007669"/>
    <property type="project" value="TreeGrafter"/>
</dbReference>
<organism evidence="3 4">
    <name type="scientific">Streptococcus cristatus</name>
    <dbReference type="NCBI Taxonomy" id="45634"/>
    <lineage>
        <taxon>Bacteria</taxon>
        <taxon>Bacillati</taxon>
        <taxon>Bacillota</taxon>
        <taxon>Bacilli</taxon>
        <taxon>Lactobacillales</taxon>
        <taxon>Streptococcaceae</taxon>
        <taxon>Streptococcus</taxon>
    </lineage>
</organism>
<comment type="caution">
    <text evidence="3">The sequence shown here is derived from an EMBL/GenBank/DDBJ whole genome shotgun (WGS) entry which is preliminary data.</text>
</comment>
<dbReference type="GO" id="GO:0005737">
    <property type="term" value="C:cytoplasm"/>
    <property type="evidence" value="ECO:0007669"/>
    <property type="project" value="TreeGrafter"/>
</dbReference>
<dbReference type="STRING" id="45634.SCRDD08_01670"/>
<dbReference type="Pfam" id="PF12850">
    <property type="entry name" value="Metallophos_2"/>
    <property type="match status" value="1"/>
</dbReference>
<dbReference type="AlphaFoldDB" id="A0A139MZH7"/>
<sequence>MMTRKIALLSDVHGNSTALEAVLADAESKQVTDYWFLGDLLLPGTGRRNILDRMEQLPISLQVKGNWEDSLWHALHQKLDLNRPSHLYLTRLCHFVLEEIRPEEIERMQELPLQILTEVEGLKIAVSHHLPDKNWGRELIHIGEQSDFDRLFEGNDCAIAVYGHIHQQFLRYGTKGQLIINPGSIGQPFFLDSALRQDLRAQYAILEIDETGLADVDFRRVAYDVEQELRLARELHLPYYEIYRESLVNGIHHTHNHDLLREISEREGYADEIVAFLKSGRNS</sequence>
<gene>
    <name evidence="3" type="ORF">SCRDD08_01670</name>
</gene>
<proteinExistence type="inferred from homology"/>
<protein>
    <recommendedName>
        <fullName evidence="2">Calcineurin-like phosphoesterase domain-containing protein</fullName>
    </recommendedName>
</protein>
<dbReference type="InterPro" id="IPR029052">
    <property type="entry name" value="Metallo-depent_PP-like"/>
</dbReference>
<reference evidence="3 4" key="1">
    <citation type="submission" date="2016-01" db="EMBL/GenBank/DDBJ databases">
        <title>Highly variable Streptococcus oralis are common among viridans streptococci isolated from primates.</title>
        <authorList>
            <person name="Denapaite D."/>
            <person name="Rieger M."/>
            <person name="Koendgen S."/>
            <person name="Brueckner R."/>
            <person name="Ochigava I."/>
            <person name="Kappeler P."/>
            <person name="Maetz-Rensing K."/>
            <person name="Leendertz F."/>
            <person name="Hakenbeck R."/>
        </authorList>
    </citation>
    <scope>NUCLEOTIDE SEQUENCE [LARGE SCALE GENOMIC DNA]</scope>
    <source>
        <strain evidence="3 4">DD08</strain>
    </source>
</reference>
<feature type="domain" description="Calcineurin-like phosphoesterase" evidence="2">
    <location>
        <begin position="5"/>
        <end position="210"/>
    </location>
</feature>
<dbReference type="SUPFAM" id="SSF56300">
    <property type="entry name" value="Metallo-dependent phosphatases"/>
    <property type="match status" value="1"/>
</dbReference>
<evidence type="ECO:0000259" key="2">
    <source>
        <dbReference type="Pfam" id="PF12850"/>
    </source>
</evidence>